<organism evidence="1 2">
    <name type="scientific">Motilimonas cestriensis</name>
    <dbReference type="NCBI Taxonomy" id="2742685"/>
    <lineage>
        <taxon>Bacteria</taxon>
        <taxon>Pseudomonadati</taxon>
        <taxon>Pseudomonadota</taxon>
        <taxon>Gammaproteobacteria</taxon>
        <taxon>Alteromonadales</taxon>
        <taxon>Alteromonadales genera incertae sedis</taxon>
        <taxon>Motilimonas</taxon>
    </lineage>
</organism>
<dbReference type="EMBL" id="JAIMJA010000033">
    <property type="protein sequence ID" value="MCE2597115.1"/>
    <property type="molecule type" value="Genomic_DNA"/>
</dbReference>
<accession>A0ABS8WF50</accession>
<reference evidence="1 2" key="1">
    <citation type="journal article" date="2022" name="Environ. Microbiol. Rep.">
        <title>Eco-phylogenetic analyses reveal divergent evolution of vitamin B12 metabolism in the marine bacterial family 'Psychromonadaceae'.</title>
        <authorList>
            <person name="Jin X."/>
            <person name="Yang Y."/>
            <person name="Cao H."/>
            <person name="Gao B."/>
            <person name="Zhao Z."/>
        </authorList>
    </citation>
    <scope>NUCLEOTIDE SEQUENCE [LARGE SCALE GENOMIC DNA]</scope>
    <source>
        <strain evidence="1 2">MKS20</strain>
    </source>
</reference>
<gene>
    <name evidence="1" type="ORF">K6Y31_20280</name>
</gene>
<proteinExistence type="predicted"/>
<evidence type="ECO:0000313" key="2">
    <source>
        <dbReference type="Proteomes" id="UP001201273"/>
    </source>
</evidence>
<protein>
    <submittedName>
        <fullName evidence="1">Uncharacterized protein</fullName>
    </submittedName>
</protein>
<comment type="caution">
    <text evidence="1">The sequence shown here is derived from an EMBL/GenBank/DDBJ whole genome shotgun (WGS) entry which is preliminary data.</text>
</comment>
<keyword evidence="2" id="KW-1185">Reference proteome</keyword>
<dbReference type="Proteomes" id="UP001201273">
    <property type="component" value="Unassembled WGS sequence"/>
</dbReference>
<name>A0ABS8WF50_9GAMM</name>
<sequence length="135" mass="14777">MEGIKSVDLMVMVLSTEKNKLNSAIDNLSRVNESFTSKLDAKGKAVVVNQNFPTINEVLFGAPGEINSSVLYNKAAVKESIDIVNGSLVSRYQPDIVMHEEMLALNDATRGYEAAIKMFNLYKEMSGKSLTIGKS</sequence>
<dbReference type="RefSeq" id="WP_233054857.1">
    <property type="nucleotide sequence ID" value="NZ_JAIMJA010000033.1"/>
</dbReference>
<evidence type="ECO:0000313" key="1">
    <source>
        <dbReference type="EMBL" id="MCE2597115.1"/>
    </source>
</evidence>